<name>A0A179BNA9_ACIFR</name>
<reference evidence="1 2" key="1">
    <citation type="submission" date="2016-04" db="EMBL/GenBank/DDBJ databases">
        <title>Acidithiobacillus ferrooxidans genome sequencing and assembly.</title>
        <authorList>
            <person name="Zhou Z."/>
        </authorList>
    </citation>
    <scope>NUCLEOTIDE SEQUENCE [LARGE SCALE GENOMIC DNA]</scope>
    <source>
        <strain evidence="1 2">BY0502</strain>
    </source>
</reference>
<gene>
    <name evidence="1" type="ORF">A4H96_01330</name>
</gene>
<dbReference type="Proteomes" id="UP000078302">
    <property type="component" value="Unassembled WGS sequence"/>
</dbReference>
<organism evidence="1 2">
    <name type="scientific">Acidithiobacillus ferrooxidans</name>
    <name type="common">Thiobacillus ferrooxidans</name>
    <dbReference type="NCBI Taxonomy" id="920"/>
    <lineage>
        <taxon>Bacteria</taxon>
        <taxon>Pseudomonadati</taxon>
        <taxon>Pseudomonadota</taxon>
        <taxon>Acidithiobacillia</taxon>
        <taxon>Acidithiobacillales</taxon>
        <taxon>Acidithiobacillaceae</taxon>
        <taxon>Acidithiobacillus</taxon>
    </lineage>
</organism>
<sequence>MTTRSQRREEALRRLLATESAGTSRDRRFFSTLDHAKCVFIINIGQIKEEKVAPQTAILPLFW</sequence>
<evidence type="ECO:0000313" key="1">
    <source>
        <dbReference type="EMBL" id="OAP93228.1"/>
    </source>
</evidence>
<dbReference type="AlphaFoldDB" id="A0A179BNA9"/>
<accession>A0A179BNA9</accession>
<dbReference type="EMBL" id="LVXZ01000013">
    <property type="protein sequence ID" value="OAP93228.1"/>
    <property type="molecule type" value="Genomic_DNA"/>
</dbReference>
<evidence type="ECO:0000313" key="2">
    <source>
        <dbReference type="Proteomes" id="UP000078302"/>
    </source>
</evidence>
<proteinExistence type="predicted"/>
<comment type="caution">
    <text evidence="1">The sequence shown here is derived from an EMBL/GenBank/DDBJ whole genome shotgun (WGS) entry which is preliminary data.</text>
</comment>
<protein>
    <submittedName>
        <fullName evidence="1">Uncharacterized protein</fullName>
    </submittedName>
</protein>
<keyword evidence="2" id="KW-1185">Reference proteome</keyword>